<dbReference type="Proteomes" id="UP000509448">
    <property type="component" value="Chromosome"/>
</dbReference>
<keyword evidence="6" id="KW-1185">Reference proteome</keyword>
<dbReference type="Gene3D" id="3.40.50.720">
    <property type="entry name" value="NAD(P)-binding Rossmann-like Domain"/>
    <property type="match status" value="2"/>
</dbReference>
<dbReference type="PANTHER" id="PTHR10996:SF283">
    <property type="entry name" value="GLYOXYLATE_HYDROXYPYRUVATE REDUCTASE B"/>
    <property type="match status" value="1"/>
</dbReference>
<dbReference type="Pfam" id="PF00389">
    <property type="entry name" value="2-Hacid_dh"/>
    <property type="match status" value="1"/>
</dbReference>
<dbReference type="InterPro" id="IPR036291">
    <property type="entry name" value="NAD(P)-bd_dom_sf"/>
</dbReference>
<dbReference type="InterPro" id="IPR006140">
    <property type="entry name" value="D-isomer_DH_NAD-bd"/>
</dbReference>
<dbReference type="AlphaFoldDB" id="A0A4P2VG68"/>
<evidence type="ECO:0000256" key="2">
    <source>
        <dbReference type="RuleBase" id="RU003719"/>
    </source>
</evidence>
<dbReference type="InterPro" id="IPR050223">
    <property type="entry name" value="D-isomer_2-hydroxyacid_DH"/>
</dbReference>
<dbReference type="Pfam" id="PF02826">
    <property type="entry name" value="2-Hacid_dh_C"/>
    <property type="match status" value="1"/>
</dbReference>
<organism evidence="5 6">
    <name type="scientific">Conexivisphaera calida</name>
    <dbReference type="NCBI Taxonomy" id="1874277"/>
    <lineage>
        <taxon>Archaea</taxon>
        <taxon>Nitrososphaerota</taxon>
        <taxon>Conexivisphaeria</taxon>
        <taxon>Conexivisphaerales</taxon>
        <taxon>Conexivisphaeraceae</taxon>
        <taxon>Conexivisphaera</taxon>
    </lineage>
</organism>
<dbReference type="KEGG" id="ccai:NAS2_0883"/>
<evidence type="ECO:0000259" key="4">
    <source>
        <dbReference type="Pfam" id="PF02826"/>
    </source>
</evidence>
<gene>
    <name evidence="5" type="ORF">NAS2_0883</name>
</gene>
<dbReference type="GO" id="GO:0004617">
    <property type="term" value="F:phosphoglycerate dehydrogenase activity"/>
    <property type="evidence" value="ECO:0007669"/>
    <property type="project" value="UniProtKB-EC"/>
</dbReference>
<dbReference type="FunFam" id="3.40.50.720:FF:000462">
    <property type="entry name" value="Glyoxylate reductase (NADP+)"/>
    <property type="match status" value="1"/>
</dbReference>
<dbReference type="GO" id="GO:0016618">
    <property type="term" value="F:hydroxypyruvate reductase [NAD(P)H] activity"/>
    <property type="evidence" value="ECO:0007669"/>
    <property type="project" value="TreeGrafter"/>
</dbReference>
<evidence type="ECO:0000313" key="5">
    <source>
        <dbReference type="EMBL" id="BBE42272.1"/>
    </source>
</evidence>
<sequence>MILTFSLPREWLGALPEEVDLVQRESGDVSPREWLLKEVGSADGLLCSLADRIDEEVLGRAGRLRIISTYSVGYDHIDVRAARARGIRVGYTPEVLTDSTADLVMALLLAVARRVAEGDRLVRSGGWREPWSATFMLGADVHGKTLGIVGMGRIGRAVARRARGFDMRVLYHSRTPKEGVDAEYVSLESLLAESDFVVLAVDLNPDTYHLVNYDFLRRMRRSAFLINASRGKVVAEDDLVRALREGAIAGAALDVYEEEPLRADHPLTRMENVVLTPHVGSATVDTRRRMAEVAVENLMRGLRGEPLLYEVPAGLE</sequence>
<dbReference type="GO" id="GO:0005829">
    <property type="term" value="C:cytosol"/>
    <property type="evidence" value="ECO:0007669"/>
    <property type="project" value="TreeGrafter"/>
</dbReference>
<dbReference type="InterPro" id="IPR006139">
    <property type="entry name" value="D-isomer_2_OHA_DH_cat_dom"/>
</dbReference>
<dbReference type="GO" id="GO:0051287">
    <property type="term" value="F:NAD binding"/>
    <property type="evidence" value="ECO:0007669"/>
    <property type="project" value="InterPro"/>
</dbReference>
<evidence type="ECO:0000256" key="1">
    <source>
        <dbReference type="ARBA" id="ARBA00023002"/>
    </source>
</evidence>
<dbReference type="PANTHER" id="PTHR10996">
    <property type="entry name" value="2-HYDROXYACID DEHYDROGENASE-RELATED"/>
    <property type="match status" value="1"/>
</dbReference>
<feature type="domain" description="D-isomer specific 2-hydroxyacid dehydrogenase catalytic" evidence="3">
    <location>
        <begin position="23"/>
        <end position="311"/>
    </location>
</feature>
<name>A0A4P2VG68_9ARCH</name>
<dbReference type="EC" id="1.1.1.95" evidence="5"/>
<dbReference type="InterPro" id="IPR029752">
    <property type="entry name" value="D-isomer_DH_CS1"/>
</dbReference>
<protein>
    <submittedName>
        <fullName evidence="5">D-3-phosphoglycerate dehydrogenase</fullName>
        <ecNumber evidence="5">1.1.1.95</ecNumber>
    </submittedName>
</protein>
<dbReference type="EMBL" id="AP018732">
    <property type="protein sequence ID" value="BBE42272.1"/>
    <property type="molecule type" value="Genomic_DNA"/>
</dbReference>
<feature type="domain" description="D-isomer specific 2-hydroxyacid dehydrogenase NAD-binding" evidence="4">
    <location>
        <begin position="105"/>
        <end position="280"/>
    </location>
</feature>
<accession>A0A4P2VG68</accession>
<dbReference type="SUPFAM" id="SSF51735">
    <property type="entry name" value="NAD(P)-binding Rossmann-fold domains"/>
    <property type="match status" value="1"/>
</dbReference>
<proteinExistence type="inferred from homology"/>
<dbReference type="CDD" id="cd05301">
    <property type="entry name" value="GDH"/>
    <property type="match status" value="1"/>
</dbReference>
<dbReference type="GO" id="GO:0030267">
    <property type="term" value="F:glyoxylate reductase (NADPH) activity"/>
    <property type="evidence" value="ECO:0007669"/>
    <property type="project" value="TreeGrafter"/>
</dbReference>
<dbReference type="SUPFAM" id="SSF52283">
    <property type="entry name" value="Formate/glycerate dehydrogenase catalytic domain-like"/>
    <property type="match status" value="1"/>
</dbReference>
<keyword evidence="1 2" id="KW-0560">Oxidoreductase</keyword>
<reference evidence="5 6" key="1">
    <citation type="journal article" date="2019" name="ISME J.">
        <title>Isolation and characterization of a thermophilic sulfur- and iron-reducing thaumarchaeote from a terrestrial acidic hot spring.</title>
        <authorList>
            <person name="Kato S."/>
            <person name="Itoh T."/>
            <person name="Yuki M."/>
            <person name="Nagamori M."/>
            <person name="Ohnishi M."/>
            <person name="Uematsu K."/>
            <person name="Suzuki K."/>
            <person name="Takashina T."/>
            <person name="Ohkuma M."/>
        </authorList>
    </citation>
    <scope>NUCLEOTIDE SEQUENCE [LARGE SCALE GENOMIC DNA]</scope>
    <source>
        <strain evidence="5 6">NAS-02</strain>
    </source>
</reference>
<evidence type="ECO:0000259" key="3">
    <source>
        <dbReference type="Pfam" id="PF00389"/>
    </source>
</evidence>
<evidence type="ECO:0000313" key="6">
    <source>
        <dbReference type="Proteomes" id="UP000509448"/>
    </source>
</evidence>
<dbReference type="PROSITE" id="PS00065">
    <property type="entry name" value="D_2_HYDROXYACID_DH_1"/>
    <property type="match status" value="1"/>
</dbReference>
<comment type="similarity">
    <text evidence="2">Belongs to the D-isomer specific 2-hydroxyacid dehydrogenase family.</text>
</comment>